<evidence type="ECO:0000313" key="2">
    <source>
        <dbReference type="Proteomes" id="UP000219058"/>
    </source>
</evidence>
<dbReference type="EMBL" id="NSLY01000016">
    <property type="protein sequence ID" value="PDP60150.1"/>
    <property type="molecule type" value="Genomic_DNA"/>
</dbReference>
<organism evidence="1 2">
    <name type="scientific">Prevotella intermedia</name>
    <dbReference type="NCBI Taxonomy" id="28131"/>
    <lineage>
        <taxon>Bacteria</taxon>
        <taxon>Pseudomonadati</taxon>
        <taxon>Bacteroidota</taxon>
        <taxon>Bacteroidia</taxon>
        <taxon>Bacteroidales</taxon>
        <taxon>Prevotellaceae</taxon>
        <taxon>Prevotella</taxon>
    </lineage>
</organism>
<protein>
    <submittedName>
        <fullName evidence="1">Uncharacterized protein</fullName>
    </submittedName>
</protein>
<sequence>MVKTVNGKTVKTGGRVKGTPNKATVLNKKAIENLLEQYNSSGMFSQDFLSLEPRERITIAEKLIQYTTPKMQSTSVDLSTENTECTIDVMLKKLS</sequence>
<evidence type="ECO:0000313" key="1">
    <source>
        <dbReference type="EMBL" id="PDP60150.1"/>
    </source>
</evidence>
<comment type="caution">
    <text evidence="1">The sequence shown here is derived from an EMBL/GenBank/DDBJ whole genome shotgun (WGS) entry which is preliminary data.</text>
</comment>
<dbReference type="RefSeq" id="WP_097550222.1">
    <property type="nucleotide sequence ID" value="NZ_NSLY01000016.1"/>
</dbReference>
<name>A0A2A6EF48_PREIN</name>
<proteinExistence type="predicted"/>
<gene>
    <name evidence="1" type="ORF">CLI71_06915</name>
</gene>
<accession>A0A2A6EF48</accession>
<dbReference type="AlphaFoldDB" id="A0A2A6EF48"/>
<dbReference type="Proteomes" id="UP000219058">
    <property type="component" value="Unassembled WGS sequence"/>
</dbReference>
<reference evidence="1 2" key="1">
    <citation type="submission" date="2017-09" db="EMBL/GenBank/DDBJ databases">
        <title>Phase variable restriction modification systems are present in the genome sequences of periodontal pathogens Prevotella intermedia, Tannerella forsythia and Porphyromonas gingivalis.</title>
        <authorList>
            <person name="Haigh R.D."/>
            <person name="Crawford L."/>
            <person name="Ralph J."/>
            <person name="Wanford J."/>
            <person name="Vartoukian S.R."/>
            <person name="Hijazib K."/>
            <person name="Wade W."/>
            <person name="Oggioni M.R."/>
        </authorList>
    </citation>
    <scope>NUCLEOTIDE SEQUENCE [LARGE SCALE GENOMIC DNA]</scope>
    <source>
        <strain evidence="1 2">WW2834</strain>
    </source>
</reference>